<gene>
    <name evidence="2" type="ORF">ADIARSV_0372</name>
</gene>
<organism evidence="2 3">
    <name type="scientific">Arcticibacter svalbardensis MN12-7</name>
    <dbReference type="NCBI Taxonomy" id="1150600"/>
    <lineage>
        <taxon>Bacteria</taxon>
        <taxon>Pseudomonadati</taxon>
        <taxon>Bacteroidota</taxon>
        <taxon>Sphingobacteriia</taxon>
        <taxon>Sphingobacteriales</taxon>
        <taxon>Sphingobacteriaceae</taxon>
        <taxon>Arcticibacter</taxon>
    </lineage>
</organism>
<dbReference type="SUPFAM" id="SSF55031">
    <property type="entry name" value="Bacterial exopeptidase dimerisation domain"/>
    <property type="match status" value="1"/>
</dbReference>
<dbReference type="Proteomes" id="UP000014174">
    <property type="component" value="Unassembled WGS sequence"/>
</dbReference>
<keyword evidence="2" id="KW-0378">Hydrolase</keyword>
<dbReference type="Pfam" id="PF07687">
    <property type="entry name" value="M20_dimer"/>
    <property type="match status" value="1"/>
</dbReference>
<dbReference type="eggNOG" id="COG0624">
    <property type="taxonomic scope" value="Bacteria"/>
</dbReference>
<evidence type="ECO:0000313" key="2">
    <source>
        <dbReference type="EMBL" id="EOR96469.1"/>
    </source>
</evidence>
<evidence type="ECO:0000259" key="1">
    <source>
        <dbReference type="Pfam" id="PF07687"/>
    </source>
</evidence>
<reference evidence="2 3" key="1">
    <citation type="journal article" date="2013" name="Genome Announc.">
        <title>Draft Genome Sequence of Arcticibacter svalbardensis Strain MN12-7T, a Member of the Family Sphingobacteriaceae Isolated from an Arctic Soil Sample.</title>
        <authorList>
            <person name="Shivaji S."/>
            <person name="Ara S."/>
            <person name="Prasad S."/>
            <person name="Manasa B.P."/>
            <person name="Begum Z."/>
            <person name="Singh A."/>
            <person name="Kumar Pinnaka A."/>
        </authorList>
    </citation>
    <scope>NUCLEOTIDE SEQUENCE [LARGE SCALE GENOMIC DNA]</scope>
    <source>
        <strain evidence="2 3">MN12-7</strain>
    </source>
</reference>
<dbReference type="InterPro" id="IPR036264">
    <property type="entry name" value="Bact_exopeptidase_dim_dom"/>
</dbReference>
<dbReference type="InterPro" id="IPR011650">
    <property type="entry name" value="Peptidase_M20_dimer"/>
</dbReference>
<name>R9H5L5_9SPHI</name>
<proteinExistence type="predicted"/>
<dbReference type="RefSeq" id="WP_016193622.1">
    <property type="nucleotide sequence ID" value="NZ_AQPN01000012.1"/>
</dbReference>
<dbReference type="Gene3D" id="3.30.70.360">
    <property type="match status" value="1"/>
</dbReference>
<dbReference type="EMBL" id="AQPN01000012">
    <property type="protein sequence ID" value="EOR96469.1"/>
    <property type="molecule type" value="Genomic_DNA"/>
</dbReference>
<feature type="domain" description="Peptidase M20 dimerisation" evidence="1">
    <location>
        <begin position="12"/>
        <end position="72"/>
    </location>
</feature>
<dbReference type="PATRIC" id="fig|1150600.3.peg.364"/>
<evidence type="ECO:0000313" key="3">
    <source>
        <dbReference type="Proteomes" id="UP000014174"/>
    </source>
</evidence>
<comment type="caution">
    <text evidence="2">The sequence shown here is derived from an EMBL/GenBank/DDBJ whole genome shotgun (WGS) entry which is preliminary data.</text>
</comment>
<protein>
    <submittedName>
        <fullName evidence="2">Acetylornithine deacetylase</fullName>
        <ecNumber evidence="2">3.5.1.16</ecNumber>
    </submittedName>
</protein>
<dbReference type="EC" id="3.5.1.16" evidence="2"/>
<dbReference type="AlphaFoldDB" id="R9H5L5"/>
<accession>R9H5L5</accession>
<dbReference type="GO" id="GO:0008777">
    <property type="term" value="F:acetylornithine deacetylase activity"/>
    <property type="evidence" value="ECO:0007669"/>
    <property type="project" value="UniProtKB-EC"/>
</dbReference>
<sequence length="79" mass="8843">MLQNQPYVLDCIAHGKAGHAARDEGDNPIYKSLNAIRWFQDYCFSRESSLLGPVKMNEIQVNAGLQHNVIPADYSSFST</sequence>
<dbReference type="STRING" id="1150600.ADIARSV_0372"/>
<keyword evidence="3" id="KW-1185">Reference proteome</keyword>